<dbReference type="AlphaFoldDB" id="A0A0F9NAP7"/>
<proteinExistence type="predicted"/>
<reference evidence="2" key="1">
    <citation type="journal article" date="2015" name="Nature">
        <title>Complex archaea that bridge the gap between prokaryotes and eukaryotes.</title>
        <authorList>
            <person name="Spang A."/>
            <person name="Saw J.H."/>
            <person name="Jorgensen S.L."/>
            <person name="Zaremba-Niedzwiedzka K."/>
            <person name="Martijn J."/>
            <person name="Lind A.E."/>
            <person name="van Eijk R."/>
            <person name="Schleper C."/>
            <person name="Guy L."/>
            <person name="Ettema T.J."/>
        </authorList>
    </citation>
    <scope>NUCLEOTIDE SEQUENCE</scope>
</reference>
<organism evidence="2">
    <name type="scientific">marine sediment metagenome</name>
    <dbReference type="NCBI Taxonomy" id="412755"/>
    <lineage>
        <taxon>unclassified sequences</taxon>
        <taxon>metagenomes</taxon>
        <taxon>ecological metagenomes</taxon>
    </lineage>
</organism>
<keyword evidence="1" id="KW-0812">Transmembrane</keyword>
<feature type="transmembrane region" description="Helical" evidence="1">
    <location>
        <begin position="6"/>
        <end position="29"/>
    </location>
</feature>
<name>A0A0F9NAP7_9ZZZZ</name>
<accession>A0A0F9NAP7</accession>
<gene>
    <name evidence="2" type="ORF">LCGC14_0974120</name>
</gene>
<evidence type="ECO:0000256" key="1">
    <source>
        <dbReference type="SAM" id="Phobius"/>
    </source>
</evidence>
<keyword evidence="1" id="KW-1133">Transmembrane helix</keyword>
<comment type="caution">
    <text evidence="2">The sequence shown here is derived from an EMBL/GenBank/DDBJ whole genome shotgun (WGS) entry which is preliminary data.</text>
</comment>
<feature type="transmembrane region" description="Helical" evidence="1">
    <location>
        <begin position="41"/>
        <end position="64"/>
    </location>
</feature>
<sequence>MANLPSLSIWIFAWIFLFIGIASLVVLIVYSKYGREISVRLSIISIVFSSIFLGFGFHFLLLSWNL</sequence>
<evidence type="ECO:0000313" key="2">
    <source>
        <dbReference type="EMBL" id="KKN16620.1"/>
    </source>
</evidence>
<protein>
    <recommendedName>
        <fullName evidence="3">Histidine kinase N-terminal 7TM region domain-containing protein</fullName>
    </recommendedName>
</protein>
<keyword evidence="1" id="KW-0472">Membrane</keyword>
<evidence type="ECO:0008006" key="3">
    <source>
        <dbReference type="Google" id="ProtNLM"/>
    </source>
</evidence>
<dbReference type="EMBL" id="LAZR01003597">
    <property type="protein sequence ID" value="KKN16620.1"/>
    <property type="molecule type" value="Genomic_DNA"/>
</dbReference>